<accession>A0ABW8Z1F0</accession>
<feature type="signal peptide" evidence="1">
    <location>
        <begin position="1"/>
        <end position="19"/>
    </location>
</feature>
<dbReference type="InterPro" id="IPR024447">
    <property type="entry name" value="YXWGXW_rpt"/>
</dbReference>
<dbReference type="RefSeq" id="WP_408164812.1">
    <property type="nucleotide sequence ID" value="NZ_JAQQFR010000001.1"/>
</dbReference>
<evidence type="ECO:0000313" key="3">
    <source>
        <dbReference type="Proteomes" id="UP001629214"/>
    </source>
</evidence>
<organism evidence="2 3">
    <name type="scientific">Herbaspirillum rhizosphaerae</name>
    <dbReference type="NCBI Taxonomy" id="346179"/>
    <lineage>
        <taxon>Bacteria</taxon>
        <taxon>Pseudomonadati</taxon>
        <taxon>Pseudomonadota</taxon>
        <taxon>Betaproteobacteria</taxon>
        <taxon>Burkholderiales</taxon>
        <taxon>Oxalobacteraceae</taxon>
        <taxon>Herbaspirillum</taxon>
    </lineage>
</organism>
<keyword evidence="1" id="KW-0732">Signal</keyword>
<gene>
    <name evidence="2" type="ORF">PQR63_00900</name>
</gene>
<sequence length="109" mass="12393">MTYKNIVLAVLLATSAASAVLMAPAAQAQARTSVDIRIGTPPPPPRYERAPPPRGGYVWAPGYWAWNGHRHVWVGGHWERVRRGYHRYAPPGWHQDPDGWRFNRGGWER</sequence>
<evidence type="ECO:0000313" key="2">
    <source>
        <dbReference type="EMBL" id="MFL9876921.1"/>
    </source>
</evidence>
<feature type="chain" id="PRO_5046599349" evidence="1">
    <location>
        <begin position="20"/>
        <end position="109"/>
    </location>
</feature>
<evidence type="ECO:0000256" key="1">
    <source>
        <dbReference type="SAM" id="SignalP"/>
    </source>
</evidence>
<name>A0ABW8Z1F0_9BURK</name>
<comment type="caution">
    <text evidence="2">The sequence shown here is derived from an EMBL/GenBank/DDBJ whole genome shotgun (WGS) entry which is preliminary data.</text>
</comment>
<dbReference type="EMBL" id="JAQQFR010000001">
    <property type="protein sequence ID" value="MFL9876921.1"/>
    <property type="molecule type" value="Genomic_DNA"/>
</dbReference>
<dbReference type="Proteomes" id="UP001629214">
    <property type="component" value="Unassembled WGS sequence"/>
</dbReference>
<reference evidence="2 3" key="1">
    <citation type="journal article" date="2024" name="Chem. Sci.">
        <title>Discovery of megapolipeptins by genome mining of a Burkholderiales bacteria collection.</title>
        <authorList>
            <person name="Paulo B.S."/>
            <person name="Recchia M.J.J."/>
            <person name="Lee S."/>
            <person name="Fergusson C.H."/>
            <person name="Romanowski S.B."/>
            <person name="Hernandez A."/>
            <person name="Krull N."/>
            <person name="Liu D.Y."/>
            <person name="Cavanagh H."/>
            <person name="Bos A."/>
            <person name="Gray C.A."/>
            <person name="Murphy B.T."/>
            <person name="Linington R.G."/>
            <person name="Eustaquio A.S."/>
        </authorList>
    </citation>
    <scope>NUCLEOTIDE SEQUENCE [LARGE SCALE GENOMIC DNA]</scope>
    <source>
        <strain evidence="2 3">RL21-008-BIB-B</strain>
    </source>
</reference>
<proteinExistence type="predicted"/>
<dbReference type="Pfam" id="PF12779">
    <property type="entry name" value="WXXGXW"/>
    <property type="match status" value="1"/>
</dbReference>
<protein>
    <submittedName>
        <fullName evidence="2">YXWGXW repeat-containing protein</fullName>
    </submittedName>
</protein>
<keyword evidence="3" id="KW-1185">Reference proteome</keyword>